<sequence>MDLYSLKGKNILFFLVKNFGGYNLIIDKLKSYGANTIHYDERPASNNFTKGILRVAPRLIKNDITKYYNSILKDLEKTKLDYVLVIRGEVVPAFFLKKIKELNPNCILIFYNWDSFKNTPNTSNHLDLYDKSFSFDLEDAKKFNINFLPLFYYDQFKADLSDSTVKKYDLLFLGTAHSDRYIIANKLSKWCEKNGLTAFNYFFMQGKLVYFIKRIIDPTFKKFDYKKLSFKSLTTLEMVGFYKQSKVILDINHPYQTGLTMRTFEAIGANKKLITTNSEIKKYPFYNEGNFYIIDREKLVLDKAFFEKDFQPLEDCLYQKLSVDGWLESLFTQKNIEYWNKMLRN</sequence>
<evidence type="ECO:0000313" key="4">
    <source>
        <dbReference type="Proteomes" id="UP000251670"/>
    </source>
</evidence>
<evidence type="ECO:0000313" key="2">
    <source>
        <dbReference type="EMBL" id="SQB45773.1"/>
    </source>
</evidence>
<reference evidence="1 3" key="1">
    <citation type="submission" date="2016-10" db="EMBL/GenBank/DDBJ databases">
        <authorList>
            <person name="Varghese N."/>
            <person name="Submissions S."/>
        </authorList>
    </citation>
    <scope>NUCLEOTIDE SEQUENCE [LARGE SCALE GENOMIC DNA]</scope>
    <source>
        <strain evidence="1 3">DSM 19299</strain>
    </source>
</reference>
<dbReference type="STRING" id="445960.SAMN05421542_3268"/>
<name>A0A2X2X6L7_CHRJE</name>
<proteinExistence type="predicted"/>
<dbReference type="Proteomes" id="UP000199426">
    <property type="component" value="Unassembled WGS sequence"/>
</dbReference>
<protein>
    <submittedName>
        <fullName evidence="2">Uncharacterized protein conserved in bacteria</fullName>
    </submittedName>
</protein>
<dbReference type="RefSeq" id="WP_228425361.1">
    <property type="nucleotide sequence ID" value="NZ_FNEG01000005.1"/>
</dbReference>
<dbReference type="AlphaFoldDB" id="A0A2X2X6L7"/>
<gene>
    <name evidence="2" type="ORF">NCTC13492_02829</name>
    <name evidence="1" type="ORF">SAMN05421542_3268</name>
</gene>
<keyword evidence="3" id="KW-1185">Reference proteome</keyword>
<reference evidence="2 4" key="2">
    <citation type="submission" date="2018-06" db="EMBL/GenBank/DDBJ databases">
        <authorList>
            <consortium name="Pathogen Informatics"/>
            <person name="Doyle S."/>
        </authorList>
    </citation>
    <scope>NUCLEOTIDE SEQUENCE [LARGE SCALE GENOMIC DNA]</scope>
    <source>
        <strain evidence="2 4">NCTC13492</strain>
    </source>
</reference>
<dbReference type="EMBL" id="FNEG01000005">
    <property type="protein sequence ID" value="SDJ35021.1"/>
    <property type="molecule type" value="Genomic_DNA"/>
</dbReference>
<dbReference type="EMBL" id="UAWB01000012">
    <property type="protein sequence ID" value="SQB45773.1"/>
    <property type="molecule type" value="Genomic_DNA"/>
</dbReference>
<evidence type="ECO:0000313" key="1">
    <source>
        <dbReference type="EMBL" id="SDJ35021.1"/>
    </source>
</evidence>
<organism evidence="2 4">
    <name type="scientific">Chryseobacterium jejuense</name>
    <dbReference type="NCBI Taxonomy" id="445960"/>
    <lineage>
        <taxon>Bacteria</taxon>
        <taxon>Pseudomonadati</taxon>
        <taxon>Bacteroidota</taxon>
        <taxon>Flavobacteriia</taxon>
        <taxon>Flavobacteriales</taxon>
        <taxon>Weeksellaceae</taxon>
        <taxon>Chryseobacterium group</taxon>
        <taxon>Chryseobacterium</taxon>
    </lineage>
</organism>
<dbReference type="Proteomes" id="UP000251670">
    <property type="component" value="Unassembled WGS sequence"/>
</dbReference>
<accession>A0A2X2X6L7</accession>
<evidence type="ECO:0000313" key="3">
    <source>
        <dbReference type="Proteomes" id="UP000199426"/>
    </source>
</evidence>